<accession>A0A2S7N089</accession>
<dbReference type="InterPro" id="IPR005835">
    <property type="entry name" value="NTP_transferase_dom"/>
</dbReference>
<dbReference type="InterPro" id="IPR014710">
    <property type="entry name" value="RmlC-like_jellyroll"/>
</dbReference>
<dbReference type="PANTHER" id="PTHR46390">
    <property type="entry name" value="MANNOSE-1-PHOSPHATE GUANYLYLTRANSFERASE"/>
    <property type="match status" value="1"/>
</dbReference>
<dbReference type="SUPFAM" id="SSF53448">
    <property type="entry name" value="Nucleotide-diphospho-sugar transferases"/>
    <property type="match status" value="1"/>
</dbReference>
<dbReference type="Proteomes" id="UP000239663">
    <property type="component" value="Unassembled WGS sequence"/>
</dbReference>
<organism evidence="3 4">
    <name type="scientific">Pradoshia eiseniae</name>
    <dbReference type="NCBI Taxonomy" id="2064768"/>
    <lineage>
        <taxon>Bacteria</taxon>
        <taxon>Bacillati</taxon>
        <taxon>Bacillota</taxon>
        <taxon>Bacilli</taxon>
        <taxon>Bacillales</taxon>
        <taxon>Bacillaceae</taxon>
        <taxon>Pradoshia</taxon>
    </lineage>
</organism>
<dbReference type="Gene3D" id="2.60.120.10">
    <property type="entry name" value="Jelly Rolls"/>
    <property type="match status" value="1"/>
</dbReference>
<dbReference type="Pfam" id="PF01050">
    <property type="entry name" value="MannoseP_isomer"/>
    <property type="match status" value="1"/>
</dbReference>
<dbReference type="AlphaFoldDB" id="A0A2S7N089"/>
<name>A0A2S7N089_9BACI</name>
<protein>
    <submittedName>
        <fullName evidence="3">Mannose-1-phosphate guanylyltransferase</fullName>
    </submittedName>
</protein>
<sequence>MEVILLSGGSGQRLWPLSNDSRSKQFLKVLEGQSGCAESMAQRVWRQLGEVGLQEQTVIATSEKQVDILKNQLGRQALIVVEPERRDTFPAIALTAVYLFSVKRINPDEVVAVLPIDSYVENDFYESVKKLESVLKQSGASIALMGVRPNNPSARFGYIIPKNKKKNHIQVSHFVEKPSEEYAQGLIDEGALWNCGVFAFHLGFILSILEKMGFPLNYADLLSLYGKLPKISFDFEVVERTNDIVALPYEGMWRDLGVWSALTEQMPEQVKGSDILSPDSMNTHIINELDIPVAVLGISNAVVVSGPDGILVSDKEISSDLKKFIFQFNKRPMYEERSWGWYKILDHTVYPKDGEVITRRMAIRADRCLSYQKHEQRNETWTILTGEGSVILNDQVFDVAAGSIIEIPAGTKHALKASTDMELIEVQQGSVLSEDDVCHISMKWEELLPFGSSAVL</sequence>
<dbReference type="CDD" id="cd02213">
    <property type="entry name" value="cupin_PMI_typeII_C"/>
    <property type="match status" value="1"/>
</dbReference>
<dbReference type="SUPFAM" id="SSF51182">
    <property type="entry name" value="RmlC-like cupins"/>
    <property type="match status" value="1"/>
</dbReference>
<keyword evidence="3" id="KW-0548">Nucleotidyltransferase</keyword>
<dbReference type="GO" id="GO:0009298">
    <property type="term" value="P:GDP-mannose biosynthetic process"/>
    <property type="evidence" value="ECO:0007669"/>
    <property type="project" value="TreeGrafter"/>
</dbReference>
<dbReference type="InterPro" id="IPR011051">
    <property type="entry name" value="RmlC_Cupin_sf"/>
</dbReference>
<evidence type="ECO:0000259" key="1">
    <source>
        <dbReference type="Pfam" id="PF00483"/>
    </source>
</evidence>
<dbReference type="RefSeq" id="WP_104849209.1">
    <property type="nucleotide sequence ID" value="NZ_PKOZ01000004.1"/>
</dbReference>
<dbReference type="GO" id="GO:0005976">
    <property type="term" value="P:polysaccharide metabolic process"/>
    <property type="evidence" value="ECO:0007669"/>
    <property type="project" value="InterPro"/>
</dbReference>
<gene>
    <name evidence="3" type="ORF">CYL18_09220</name>
</gene>
<keyword evidence="4" id="KW-1185">Reference proteome</keyword>
<evidence type="ECO:0000313" key="3">
    <source>
        <dbReference type="EMBL" id="PQD95454.1"/>
    </source>
</evidence>
<dbReference type="Pfam" id="PF00483">
    <property type="entry name" value="NTP_transferase"/>
    <property type="match status" value="1"/>
</dbReference>
<keyword evidence="3" id="KW-0808">Transferase</keyword>
<feature type="domain" description="Mannose-6-phosphate isomerase type II C-terminal" evidence="2">
    <location>
        <begin position="337"/>
        <end position="440"/>
    </location>
</feature>
<comment type="caution">
    <text evidence="3">The sequence shown here is derived from an EMBL/GenBank/DDBJ whole genome shotgun (WGS) entry which is preliminary data.</text>
</comment>
<dbReference type="GO" id="GO:0004475">
    <property type="term" value="F:mannose-1-phosphate guanylyltransferase (GTP) activity"/>
    <property type="evidence" value="ECO:0007669"/>
    <property type="project" value="TreeGrafter"/>
</dbReference>
<feature type="domain" description="Nucleotidyl transferase" evidence="1">
    <location>
        <begin position="3"/>
        <end position="267"/>
    </location>
</feature>
<evidence type="ECO:0000259" key="2">
    <source>
        <dbReference type="Pfam" id="PF01050"/>
    </source>
</evidence>
<dbReference type="OrthoDB" id="9806359at2"/>
<dbReference type="InterPro" id="IPR029044">
    <property type="entry name" value="Nucleotide-diphossugar_trans"/>
</dbReference>
<dbReference type="EMBL" id="PKOZ01000004">
    <property type="protein sequence ID" value="PQD95454.1"/>
    <property type="molecule type" value="Genomic_DNA"/>
</dbReference>
<proteinExistence type="predicted"/>
<evidence type="ECO:0000313" key="4">
    <source>
        <dbReference type="Proteomes" id="UP000239663"/>
    </source>
</evidence>
<dbReference type="InterPro" id="IPR001538">
    <property type="entry name" value="Man6P_isomerase-2_C"/>
</dbReference>
<dbReference type="InterPro" id="IPR051161">
    <property type="entry name" value="Mannose-6P_isomerase_type2"/>
</dbReference>
<dbReference type="PANTHER" id="PTHR46390:SF1">
    <property type="entry name" value="MANNOSE-1-PHOSPHATE GUANYLYLTRANSFERASE"/>
    <property type="match status" value="1"/>
</dbReference>
<reference evidence="3 4" key="1">
    <citation type="submission" date="2017-12" db="EMBL/GenBank/DDBJ databases">
        <title>Taxonomic description and draft genome of Pradoshia cofamensis Gen. nov., sp. nov., a thermotolerant bacillale isolated from anterior gut of earthworm Eisenia fetida.</title>
        <authorList>
            <person name="Saha T."/>
            <person name="Chakraborty R."/>
        </authorList>
    </citation>
    <scope>NUCLEOTIDE SEQUENCE [LARGE SCALE GENOMIC DNA]</scope>
    <source>
        <strain evidence="3 4">EAG3</strain>
    </source>
</reference>
<dbReference type="Gene3D" id="3.90.550.10">
    <property type="entry name" value="Spore Coat Polysaccharide Biosynthesis Protein SpsA, Chain A"/>
    <property type="match status" value="1"/>
</dbReference>